<dbReference type="SUPFAM" id="SSF53822">
    <property type="entry name" value="Periplasmic binding protein-like I"/>
    <property type="match status" value="1"/>
</dbReference>
<evidence type="ECO:0000256" key="4">
    <source>
        <dbReference type="ARBA" id="ARBA00023163"/>
    </source>
</evidence>
<dbReference type="InterPro" id="IPR000843">
    <property type="entry name" value="HTH_LacI"/>
</dbReference>
<dbReference type="InterPro" id="IPR010982">
    <property type="entry name" value="Lambda_DNA-bd_dom_sf"/>
</dbReference>
<dbReference type="InterPro" id="IPR028082">
    <property type="entry name" value="Peripla_BP_I"/>
</dbReference>
<dbReference type="CDD" id="cd01392">
    <property type="entry name" value="HTH_LacI"/>
    <property type="match status" value="1"/>
</dbReference>
<gene>
    <name evidence="6" type="ORF">DZC30_20860</name>
</gene>
<keyword evidence="1" id="KW-0678">Repressor</keyword>
<evidence type="ECO:0000256" key="2">
    <source>
        <dbReference type="ARBA" id="ARBA00023015"/>
    </source>
</evidence>
<keyword evidence="3 6" id="KW-0238">DNA-binding</keyword>
<dbReference type="GO" id="GO:0003700">
    <property type="term" value="F:DNA-binding transcription factor activity"/>
    <property type="evidence" value="ECO:0007669"/>
    <property type="project" value="TreeGrafter"/>
</dbReference>
<keyword evidence="4" id="KW-0804">Transcription</keyword>
<dbReference type="OrthoDB" id="8770794at2"/>
<comment type="caution">
    <text evidence="6">The sequence shown here is derived from an EMBL/GenBank/DDBJ whole genome shotgun (WGS) entry which is preliminary data.</text>
</comment>
<proteinExistence type="predicted"/>
<name>A0A373F9E7_COMTE</name>
<keyword evidence="2" id="KW-0805">Transcription regulation</keyword>
<organism evidence="6 7">
    <name type="scientific">Comamonas testosteroni</name>
    <name type="common">Pseudomonas testosteroni</name>
    <dbReference type="NCBI Taxonomy" id="285"/>
    <lineage>
        <taxon>Bacteria</taxon>
        <taxon>Pseudomonadati</taxon>
        <taxon>Pseudomonadota</taxon>
        <taxon>Betaproteobacteria</taxon>
        <taxon>Burkholderiales</taxon>
        <taxon>Comamonadaceae</taxon>
        <taxon>Comamonas</taxon>
    </lineage>
</organism>
<dbReference type="Gene3D" id="1.10.260.40">
    <property type="entry name" value="lambda repressor-like DNA-binding domains"/>
    <property type="match status" value="1"/>
</dbReference>
<sequence length="344" mass="36849">MTDSIDPARASRVTISDVARQAGVSVTTVSHALNGRGQVDPATRQKVEEVAREMGYTPNRHAQKLRGGGSSMIALMSSMPFAVAGGPSRLGFLMEVASVAAASALERGMAMVLVPPLESGQRSLDFLDVDGVLLIEPSAEDQQLRDLVARGLPVVSIGKPGGTAFEQVPYVDLLSGQTVAMLLEHLQARGARHIAMILGAAQRNSYAQAELAYQQMVRASGMEHIAVRVDETKGEAGGRDAARMLLAAHPQIDAFLVLVDVFAVGVAQYLQQTGLRVPQDIKLATRYDGIRARTCEPPLTAVNLHLDQVAKLAIELLFERMRRGSQCLVAQSPMPELVPRASTK</sequence>
<dbReference type="GO" id="GO:0000976">
    <property type="term" value="F:transcription cis-regulatory region binding"/>
    <property type="evidence" value="ECO:0007669"/>
    <property type="project" value="TreeGrafter"/>
</dbReference>
<dbReference type="EMBL" id="QURR01000040">
    <property type="protein sequence ID" value="RGE40122.1"/>
    <property type="molecule type" value="Genomic_DNA"/>
</dbReference>
<evidence type="ECO:0000259" key="5">
    <source>
        <dbReference type="PROSITE" id="PS50932"/>
    </source>
</evidence>
<dbReference type="Pfam" id="PF13377">
    <property type="entry name" value="Peripla_BP_3"/>
    <property type="match status" value="1"/>
</dbReference>
<evidence type="ECO:0000313" key="7">
    <source>
        <dbReference type="Proteomes" id="UP000261948"/>
    </source>
</evidence>
<protein>
    <submittedName>
        <fullName evidence="6">LacI family DNA-binding transcriptional regulator</fullName>
    </submittedName>
</protein>
<evidence type="ECO:0000256" key="3">
    <source>
        <dbReference type="ARBA" id="ARBA00023125"/>
    </source>
</evidence>
<dbReference type="PANTHER" id="PTHR30146">
    <property type="entry name" value="LACI-RELATED TRANSCRIPTIONAL REPRESSOR"/>
    <property type="match status" value="1"/>
</dbReference>
<dbReference type="Proteomes" id="UP000261948">
    <property type="component" value="Unassembled WGS sequence"/>
</dbReference>
<dbReference type="InterPro" id="IPR046335">
    <property type="entry name" value="LacI/GalR-like_sensor"/>
</dbReference>
<accession>A0A373F9E7</accession>
<dbReference type="PROSITE" id="PS50932">
    <property type="entry name" value="HTH_LACI_2"/>
    <property type="match status" value="1"/>
</dbReference>
<feature type="domain" description="HTH lacI-type" evidence="5">
    <location>
        <begin position="13"/>
        <end position="67"/>
    </location>
</feature>
<dbReference type="PRINTS" id="PR00036">
    <property type="entry name" value="HTHLACI"/>
</dbReference>
<dbReference type="Gene3D" id="3.40.50.2300">
    <property type="match status" value="2"/>
</dbReference>
<dbReference type="SMART" id="SM00354">
    <property type="entry name" value="HTH_LACI"/>
    <property type="match status" value="1"/>
</dbReference>
<dbReference type="PROSITE" id="PS00356">
    <property type="entry name" value="HTH_LACI_1"/>
    <property type="match status" value="1"/>
</dbReference>
<reference evidence="6 7" key="1">
    <citation type="submission" date="2018-08" db="EMBL/GenBank/DDBJ databases">
        <title>Comamonas testosteroni strain SWCO2.</title>
        <authorList>
            <person name="Jiang N."/>
            <person name="Zhang X.Z."/>
        </authorList>
    </citation>
    <scope>NUCLEOTIDE SEQUENCE [LARGE SCALE GENOMIC DNA]</scope>
    <source>
        <strain evidence="6 7">SWCO2</strain>
    </source>
</reference>
<evidence type="ECO:0000256" key="1">
    <source>
        <dbReference type="ARBA" id="ARBA00022491"/>
    </source>
</evidence>
<dbReference type="AlphaFoldDB" id="A0A373F9E7"/>
<dbReference type="PANTHER" id="PTHR30146:SF151">
    <property type="entry name" value="HTH-TYPE TRANSCRIPTIONAL REPRESSOR CYTR"/>
    <property type="match status" value="1"/>
</dbReference>
<evidence type="ECO:0000313" key="6">
    <source>
        <dbReference type="EMBL" id="RGE40122.1"/>
    </source>
</evidence>
<dbReference type="SUPFAM" id="SSF47413">
    <property type="entry name" value="lambda repressor-like DNA-binding domains"/>
    <property type="match status" value="1"/>
</dbReference>
<keyword evidence="7" id="KW-1185">Reference proteome</keyword>
<dbReference type="Pfam" id="PF00356">
    <property type="entry name" value="LacI"/>
    <property type="match status" value="1"/>
</dbReference>